<dbReference type="EMBL" id="CCAE010000023">
    <property type="protein sequence ID" value="CDN88444.1"/>
    <property type="molecule type" value="Genomic_DNA"/>
</dbReference>
<feature type="signal peptide" evidence="2">
    <location>
        <begin position="1"/>
        <end position="28"/>
    </location>
</feature>
<protein>
    <submittedName>
        <fullName evidence="3">Uncharacterized protein</fullName>
    </submittedName>
</protein>
<evidence type="ECO:0000313" key="4">
    <source>
        <dbReference type="Proteomes" id="UP000028878"/>
    </source>
</evidence>
<feature type="chain" id="PRO_5009681424" evidence="2">
    <location>
        <begin position="29"/>
        <end position="140"/>
    </location>
</feature>
<feature type="compositionally biased region" description="Basic and acidic residues" evidence="1">
    <location>
        <begin position="129"/>
        <end position="140"/>
    </location>
</feature>
<dbReference type="RefSeq" id="WP_009516854.1">
    <property type="nucleotide sequence ID" value="NZ_CCAE010000023.1"/>
</dbReference>
<name>A0A1L1PI35_HYDIT</name>
<feature type="compositionally biased region" description="Basic residues" evidence="1">
    <location>
        <begin position="110"/>
        <end position="128"/>
    </location>
</feature>
<dbReference type="AlphaFoldDB" id="A0A1L1PI35"/>
<evidence type="ECO:0000313" key="3">
    <source>
        <dbReference type="EMBL" id="CDN88444.1"/>
    </source>
</evidence>
<gene>
    <name evidence="3" type="ORF">BN948_02878</name>
</gene>
<dbReference type="Proteomes" id="UP000028878">
    <property type="component" value="Unassembled WGS sequence"/>
</dbReference>
<proteinExistence type="predicted"/>
<reference evidence="4" key="1">
    <citation type="submission" date="2014-11" db="EMBL/GenBank/DDBJ databases">
        <title>Draft genome sequence of Hydrogenophaga intermedia S1.</title>
        <authorList>
            <person name="Gan H.M."/>
            <person name="Chew T.H."/>
            <person name="Stolz A."/>
        </authorList>
    </citation>
    <scope>NUCLEOTIDE SEQUENCE [LARGE SCALE GENOMIC DNA]</scope>
    <source>
        <strain evidence="4">S1</strain>
    </source>
</reference>
<sequence precursor="true">MNTLSLSPRHHRALRGLALLSLAAGAWALSGIATQAQARDNVYWSIGVNSPGVHVGVSNAPTVVYSYPSYGYPVYSPRPVVVYPRPVVVHPHPVVVHSYPVYQHPRQWRHDRPPKHWHKHGYHQGYKHGYRDGRRGGWDD</sequence>
<feature type="region of interest" description="Disordered" evidence="1">
    <location>
        <begin position="110"/>
        <end position="140"/>
    </location>
</feature>
<accession>A0A1L1PI35</accession>
<keyword evidence="4" id="KW-1185">Reference proteome</keyword>
<organism evidence="3 4">
    <name type="scientific">Hydrogenophaga intermedia</name>
    <dbReference type="NCBI Taxonomy" id="65786"/>
    <lineage>
        <taxon>Bacteria</taxon>
        <taxon>Pseudomonadati</taxon>
        <taxon>Pseudomonadota</taxon>
        <taxon>Betaproteobacteria</taxon>
        <taxon>Burkholderiales</taxon>
        <taxon>Comamonadaceae</taxon>
        <taxon>Hydrogenophaga</taxon>
    </lineage>
</organism>
<keyword evidence="2" id="KW-0732">Signal</keyword>
<evidence type="ECO:0000256" key="1">
    <source>
        <dbReference type="SAM" id="MobiDB-lite"/>
    </source>
</evidence>
<evidence type="ECO:0000256" key="2">
    <source>
        <dbReference type="SAM" id="SignalP"/>
    </source>
</evidence>